<dbReference type="STRING" id="930991.A0A0D0E8Q9"/>
<organism evidence="2 3">
    <name type="scientific">Paxillus rubicundulus Ve08.2h10</name>
    <dbReference type="NCBI Taxonomy" id="930991"/>
    <lineage>
        <taxon>Eukaryota</taxon>
        <taxon>Fungi</taxon>
        <taxon>Dikarya</taxon>
        <taxon>Basidiomycota</taxon>
        <taxon>Agaricomycotina</taxon>
        <taxon>Agaricomycetes</taxon>
        <taxon>Agaricomycetidae</taxon>
        <taxon>Boletales</taxon>
        <taxon>Paxilineae</taxon>
        <taxon>Paxillaceae</taxon>
        <taxon>Paxillus</taxon>
    </lineage>
</organism>
<dbReference type="InParanoid" id="A0A0D0E8Q9"/>
<sequence>MVFWALLCALPSGLQPATLAQESNATCQPRFAWADNSLGQSPCIVAPYLESQCFTNGLCRLNPQAGQYYEAPSGAYANPCECNTVAYSLVSACGACQGAIYLTWPARTVNCNATADSQFSGLPQAPPLGTAAPPWAFLGLGIDDTWNGEASYINATASQSDLPLGT</sequence>
<proteinExistence type="predicted"/>
<evidence type="ECO:0000313" key="3">
    <source>
        <dbReference type="Proteomes" id="UP000054538"/>
    </source>
</evidence>
<dbReference type="HOGENOM" id="CLU_115535_0_0_1"/>
<reference evidence="2 3" key="1">
    <citation type="submission" date="2014-04" db="EMBL/GenBank/DDBJ databases">
        <authorList>
            <consortium name="DOE Joint Genome Institute"/>
            <person name="Kuo A."/>
            <person name="Kohler A."/>
            <person name="Jargeat P."/>
            <person name="Nagy L.G."/>
            <person name="Floudas D."/>
            <person name="Copeland A."/>
            <person name="Barry K.W."/>
            <person name="Cichocki N."/>
            <person name="Veneault-Fourrey C."/>
            <person name="LaButti K."/>
            <person name="Lindquist E.A."/>
            <person name="Lipzen A."/>
            <person name="Lundell T."/>
            <person name="Morin E."/>
            <person name="Murat C."/>
            <person name="Sun H."/>
            <person name="Tunlid A."/>
            <person name="Henrissat B."/>
            <person name="Grigoriev I.V."/>
            <person name="Hibbett D.S."/>
            <person name="Martin F."/>
            <person name="Nordberg H.P."/>
            <person name="Cantor M.N."/>
            <person name="Hua S.X."/>
        </authorList>
    </citation>
    <scope>NUCLEOTIDE SEQUENCE [LARGE SCALE GENOMIC DNA]</scope>
    <source>
        <strain evidence="2 3">Ve08.2h10</strain>
    </source>
</reference>
<keyword evidence="1" id="KW-0732">Signal</keyword>
<protein>
    <submittedName>
        <fullName evidence="2">Uncharacterized protein</fullName>
    </submittedName>
</protein>
<dbReference type="AlphaFoldDB" id="A0A0D0E8Q9"/>
<name>A0A0D0E8Q9_9AGAM</name>
<feature type="chain" id="PRO_5002209485" evidence="1">
    <location>
        <begin position="21"/>
        <end position="166"/>
    </location>
</feature>
<evidence type="ECO:0000313" key="2">
    <source>
        <dbReference type="EMBL" id="KIK98729.1"/>
    </source>
</evidence>
<gene>
    <name evidence="2" type="ORF">PAXRUDRAFT_133604</name>
</gene>
<accession>A0A0D0E8Q9</accession>
<keyword evidence="3" id="KW-1185">Reference proteome</keyword>
<dbReference type="EMBL" id="KN824883">
    <property type="protein sequence ID" value="KIK98729.1"/>
    <property type="molecule type" value="Genomic_DNA"/>
</dbReference>
<reference evidence="3" key="2">
    <citation type="submission" date="2015-01" db="EMBL/GenBank/DDBJ databases">
        <title>Evolutionary Origins and Diversification of the Mycorrhizal Mutualists.</title>
        <authorList>
            <consortium name="DOE Joint Genome Institute"/>
            <consortium name="Mycorrhizal Genomics Consortium"/>
            <person name="Kohler A."/>
            <person name="Kuo A."/>
            <person name="Nagy L.G."/>
            <person name="Floudas D."/>
            <person name="Copeland A."/>
            <person name="Barry K.W."/>
            <person name="Cichocki N."/>
            <person name="Veneault-Fourrey C."/>
            <person name="LaButti K."/>
            <person name="Lindquist E.A."/>
            <person name="Lipzen A."/>
            <person name="Lundell T."/>
            <person name="Morin E."/>
            <person name="Murat C."/>
            <person name="Riley R."/>
            <person name="Ohm R."/>
            <person name="Sun H."/>
            <person name="Tunlid A."/>
            <person name="Henrissat B."/>
            <person name="Grigoriev I.V."/>
            <person name="Hibbett D.S."/>
            <person name="Martin F."/>
        </authorList>
    </citation>
    <scope>NUCLEOTIDE SEQUENCE [LARGE SCALE GENOMIC DNA]</scope>
    <source>
        <strain evidence="3">Ve08.2h10</strain>
    </source>
</reference>
<evidence type="ECO:0000256" key="1">
    <source>
        <dbReference type="SAM" id="SignalP"/>
    </source>
</evidence>
<feature type="signal peptide" evidence="1">
    <location>
        <begin position="1"/>
        <end position="20"/>
    </location>
</feature>
<dbReference type="OrthoDB" id="3362711at2759"/>
<dbReference type="Proteomes" id="UP000054538">
    <property type="component" value="Unassembled WGS sequence"/>
</dbReference>